<accession>A0A5Q0BQE2</accession>
<evidence type="ECO:0000313" key="2">
    <source>
        <dbReference type="Proteomes" id="UP000325755"/>
    </source>
</evidence>
<keyword evidence="2" id="KW-1185">Reference proteome</keyword>
<protein>
    <submittedName>
        <fullName evidence="1">BrnA antitoxin family protein</fullName>
    </submittedName>
</protein>
<sequence>MTVLVVTTRTTEEMRAARESGESKIDWAFLGQNALDGIEPEDDDADSPDATTLMRTAIAKQRVGRQRGTKEQVAIRFDKGVLAAVRAAGPDWQTRMHATLKEGVTKNTLPCLICRCNDRYPCSRVMPEIKIYGTSFKSL</sequence>
<dbReference type="RefSeq" id="WP_153250483.1">
    <property type="nucleotide sequence ID" value="NZ_CP044205.1"/>
</dbReference>
<dbReference type="KEGG" id="mmob:F6R98_19375"/>
<evidence type="ECO:0000313" key="1">
    <source>
        <dbReference type="EMBL" id="QFY44521.1"/>
    </source>
</evidence>
<gene>
    <name evidence="1" type="ORF">F6R98_19375</name>
</gene>
<dbReference type="InParanoid" id="A0A5Q0BQE2"/>
<dbReference type="EMBL" id="CP044205">
    <property type="protein sequence ID" value="QFY44521.1"/>
    <property type="molecule type" value="Genomic_DNA"/>
</dbReference>
<dbReference type="OrthoDB" id="9796641at2"/>
<dbReference type="InterPro" id="IPR025528">
    <property type="entry name" value="BrnA_antitoxin"/>
</dbReference>
<organism evidence="1 2">
    <name type="scientific">Candidatus Methylospira mobilis</name>
    <dbReference type="NCBI Taxonomy" id="1808979"/>
    <lineage>
        <taxon>Bacteria</taxon>
        <taxon>Pseudomonadati</taxon>
        <taxon>Pseudomonadota</taxon>
        <taxon>Gammaproteobacteria</taxon>
        <taxon>Methylococcales</taxon>
        <taxon>Methylococcaceae</taxon>
        <taxon>Candidatus Methylospira</taxon>
    </lineage>
</organism>
<dbReference type="Pfam" id="PF14384">
    <property type="entry name" value="BrnA_antitoxin"/>
    <property type="match status" value="1"/>
</dbReference>
<name>A0A5Q0BQE2_9GAMM</name>
<proteinExistence type="predicted"/>
<dbReference type="Proteomes" id="UP000325755">
    <property type="component" value="Chromosome"/>
</dbReference>
<reference evidence="1 2" key="1">
    <citation type="submission" date="2019-09" db="EMBL/GenBank/DDBJ databases">
        <title>Ecophysiology of the spiral-shaped methanotroph Methylospira mobilis as revealed by the complete genome sequence.</title>
        <authorList>
            <person name="Oshkin I.Y."/>
            <person name="Dedysh S.N."/>
            <person name="Miroshnikov K."/>
            <person name="Danilova O.V."/>
            <person name="Hakobyan A."/>
            <person name="Liesack W."/>
        </authorList>
    </citation>
    <scope>NUCLEOTIDE SEQUENCE [LARGE SCALE GENOMIC DNA]</scope>
    <source>
        <strain evidence="1 2">Shm1</strain>
    </source>
</reference>
<dbReference type="AlphaFoldDB" id="A0A5Q0BQE2"/>